<evidence type="ECO:0000259" key="9">
    <source>
        <dbReference type="PROSITE" id="PS50850"/>
    </source>
</evidence>
<keyword evidence="5 8" id="KW-1133">Transmembrane helix</keyword>
<sequence>MSAAVPGPTPAPTTRQMVTAGTASTVGFAFDLFDLFILLYVASTVGPLFFPTDSPTLTLAATFASFGVSLVMRPLGGAVFGRYADRHGRKQTMLVTVGGVGLATAVMGALPTYATIGVAAPVVFVALRLVQGLFVGGVVASTHTMGTETVPQRWRGLVSGLVAGGGPGLGAVIASLVFLAVSAMFPGPAFDEWGWRVMFFTGLLASLASLAFFRLLEESPVWAAAARARAAGTAPEQPARGRDLLTAVRPRTLVAAAALVIGAGAQYYLTSGYLPTFLDKINQLPTGARGLLLVWTSLAILPIALLAGHASERFGRRPVFLVTGVVNLVALPLLALAMGGLGPDDTGALLGYGLLITVLANAPIAAVPIFLNELFPTRLRATATALIWNGGFAVGGLTTTFVSLASPTVPDIPGRLAVFLAAVVALFLLGAAFAPETRGALDREDPSDAAPAPSPTAAADRPEALPGGLR</sequence>
<evidence type="ECO:0000256" key="3">
    <source>
        <dbReference type="ARBA" id="ARBA00022475"/>
    </source>
</evidence>
<evidence type="ECO:0000256" key="5">
    <source>
        <dbReference type="ARBA" id="ARBA00022989"/>
    </source>
</evidence>
<evidence type="ECO:0000256" key="8">
    <source>
        <dbReference type="SAM" id="Phobius"/>
    </source>
</evidence>
<evidence type="ECO:0000256" key="7">
    <source>
        <dbReference type="SAM" id="MobiDB-lite"/>
    </source>
</evidence>
<evidence type="ECO:0000313" key="10">
    <source>
        <dbReference type="EMBL" id="MEJ8281726.1"/>
    </source>
</evidence>
<dbReference type="Pfam" id="PF07690">
    <property type="entry name" value="MFS_1"/>
    <property type="match status" value="1"/>
</dbReference>
<evidence type="ECO:0000313" key="11">
    <source>
        <dbReference type="Proteomes" id="UP001364211"/>
    </source>
</evidence>
<feature type="transmembrane region" description="Helical" evidence="8">
    <location>
        <begin position="56"/>
        <end position="80"/>
    </location>
</feature>
<comment type="caution">
    <text evidence="10">The sequence shown here is derived from an EMBL/GenBank/DDBJ whole genome shotgun (WGS) entry which is preliminary data.</text>
</comment>
<feature type="transmembrane region" description="Helical" evidence="8">
    <location>
        <begin position="193"/>
        <end position="213"/>
    </location>
</feature>
<feature type="transmembrane region" description="Helical" evidence="8">
    <location>
        <begin position="289"/>
        <end position="307"/>
    </location>
</feature>
<feature type="compositionally biased region" description="Low complexity" evidence="7">
    <location>
        <begin position="448"/>
        <end position="459"/>
    </location>
</feature>
<dbReference type="EMBL" id="JBBJUP010000022">
    <property type="protein sequence ID" value="MEJ8281726.1"/>
    <property type="molecule type" value="Genomic_DNA"/>
</dbReference>
<comment type="subcellular location">
    <subcellularLocation>
        <location evidence="1">Cell membrane</location>
        <topology evidence="1">Multi-pass membrane protein</topology>
    </subcellularLocation>
</comment>
<name>A0ABU8TCQ5_9PSEU</name>
<keyword evidence="2" id="KW-0813">Transport</keyword>
<protein>
    <submittedName>
        <fullName evidence="10">MFS transporter</fullName>
    </submittedName>
</protein>
<evidence type="ECO:0000256" key="6">
    <source>
        <dbReference type="ARBA" id="ARBA00023136"/>
    </source>
</evidence>
<reference evidence="10 11" key="1">
    <citation type="submission" date="2024-03" db="EMBL/GenBank/DDBJ databases">
        <title>Draft genome sequence of Pseudonocardia sp. DW16-2.</title>
        <authorList>
            <person name="Duangmal K."/>
        </authorList>
    </citation>
    <scope>NUCLEOTIDE SEQUENCE [LARGE SCALE GENOMIC DNA]</scope>
    <source>
        <strain evidence="10 11">DW16-2</strain>
    </source>
</reference>
<feature type="transmembrane region" description="Helical" evidence="8">
    <location>
        <begin position="416"/>
        <end position="434"/>
    </location>
</feature>
<keyword evidence="3" id="KW-1003">Cell membrane</keyword>
<feature type="transmembrane region" description="Helical" evidence="8">
    <location>
        <begin position="161"/>
        <end position="181"/>
    </location>
</feature>
<organism evidence="10 11">
    <name type="scientific">Pseudonocardia spirodelae</name>
    <dbReference type="NCBI Taxonomy" id="3133431"/>
    <lineage>
        <taxon>Bacteria</taxon>
        <taxon>Bacillati</taxon>
        <taxon>Actinomycetota</taxon>
        <taxon>Actinomycetes</taxon>
        <taxon>Pseudonocardiales</taxon>
        <taxon>Pseudonocardiaceae</taxon>
        <taxon>Pseudonocardia</taxon>
    </lineage>
</organism>
<dbReference type="RefSeq" id="WP_340294382.1">
    <property type="nucleotide sequence ID" value="NZ_JBBJUP010000022.1"/>
</dbReference>
<dbReference type="Gene3D" id="1.20.1250.20">
    <property type="entry name" value="MFS general substrate transporter like domains"/>
    <property type="match status" value="2"/>
</dbReference>
<dbReference type="InterPro" id="IPR020846">
    <property type="entry name" value="MFS_dom"/>
</dbReference>
<dbReference type="PANTHER" id="PTHR43045">
    <property type="entry name" value="SHIKIMATE TRANSPORTER"/>
    <property type="match status" value="1"/>
</dbReference>
<feature type="transmembrane region" description="Helical" evidence="8">
    <location>
        <begin position="319"/>
        <end position="338"/>
    </location>
</feature>
<accession>A0ABU8TCQ5</accession>
<dbReference type="InterPro" id="IPR036259">
    <property type="entry name" value="MFS_trans_sf"/>
</dbReference>
<evidence type="ECO:0000256" key="1">
    <source>
        <dbReference type="ARBA" id="ARBA00004651"/>
    </source>
</evidence>
<keyword evidence="11" id="KW-1185">Reference proteome</keyword>
<feature type="transmembrane region" description="Helical" evidence="8">
    <location>
        <begin position="92"/>
        <end position="110"/>
    </location>
</feature>
<evidence type="ECO:0000256" key="4">
    <source>
        <dbReference type="ARBA" id="ARBA00022692"/>
    </source>
</evidence>
<feature type="transmembrane region" description="Helical" evidence="8">
    <location>
        <begin position="383"/>
        <end position="404"/>
    </location>
</feature>
<evidence type="ECO:0000256" key="2">
    <source>
        <dbReference type="ARBA" id="ARBA00022448"/>
    </source>
</evidence>
<dbReference type="InterPro" id="IPR011701">
    <property type="entry name" value="MFS"/>
</dbReference>
<gene>
    <name evidence="10" type="ORF">WJX68_22505</name>
</gene>
<keyword evidence="6 8" id="KW-0472">Membrane</keyword>
<feature type="region of interest" description="Disordered" evidence="7">
    <location>
        <begin position="439"/>
        <end position="470"/>
    </location>
</feature>
<dbReference type="PANTHER" id="PTHR43045:SF1">
    <property type="entry name" value="SHIKIMATE TRANSPORTER"/>
    <property type="match status" value="1"/>
</dbReference>
<feature type="transmembrane region" description="Helical" evidence="8">
    <location>
        <begin position="252"/>
        <end position="269"/>
    </location>
</feature>
<dbReference type="SUPFAM" id="SSF103473">
    <property type="entry name" value="MFS general substrate transporter"/>
    <property type="match status" value="1"/>
</dbReference>
<proteinExistence type="predicted"/>
<feature type="transmembrane region" description="Helical" evidence="8">
    <location>
        <begin position="116"/>
        <end position="140"/>
    </location>
</feature>
<feature type="domain" description="Major facilitator superfamily (MFS) profile" evidence="9">
    <location>
        <begin position="20"/>
        <end position="438"/>
    </location>
</feature>
<feature type="transmembrane region" description="Helical" evidence="8">
    <location>
        <begin position="350"/>
        <end position="371"/>
    </location>
</feature>
<feature type="transmembrane region" description="Helical" evidence="8">
    <location>
        <begin position="25"/>
        <end position="50"/>
    </location>
</feature>
<keyword evidence="4 8" id="KW-0812">Transmembrane</keyword>
<dbReference type="Proteomes" id="UP001364211">
    <property type="component" value="Unassembled WGS sequence"/>
</dbReference>
<dbReference type="PROSITE" id="PS50850">
    <property type="entry name" value="MFS"/>
    <property type="match status" value="1"/>
</dbReference>